<sequence length="82" mass="9798">MTDSVSPAHILGYVRQGKKKKEKRSTFRRTKGKNKLPVTPSREKTALLRAKWIDRYIKDIPRQIIVLHFWWSRRKRSLQLPA</sequence>
<dbReference type="AlphaFoldDB" id="A0AAV4RUN2"/>
<accession>A0AAV4RUN2</accession>
<name>A0AAV4RUN2_9ARAC</name>
<evidence type="ECO:0000313" key="3">
    <source>
        <dbReference type="Proteomes" id="UP001054837"/>
    </source>
</evidence>
<feature type="compositionally biased region" description="Basic residues" evidence="1">
    <location>
        <begin position="16"/>
        <end position="34"/>
    </location>
</feature>
<feature type="region of interest" description="Disordered" evidence="1">
    <location>
        <begin position="12"/>
        <end position="40"/>
    </location>
</feature>
<protein>
    <submittedName>
        <fullName evidence="2">Uncharacterized protein</fullName>
    </submittedName>
</protein>
<comment type="caution">
    <text evidence="2">The sequence shown here is derived from an EMBL/GenBank/DDBJ whole genome shotgun (WGS) entry which is preliminary data.</text>
</comment>
<proteinExistence type="predicted"/>
<evidence type="ECO:0000256" key="1">
    <source>
        <dbReference type="SAM" id="MobiDB-lite"/>
    </source>
</evidence>
<dbReference type="EMBL" id="BPLQ01006746">
    <property type="protein sequence ID" value="GIY24824.1"/>
    <property type="molecule type" value="Genomic_DNA"/>
</dbReference>
<evidence type="ECO:0000313" key="2">
    <source>
        <dbReference type="EMBL" id="GIY24824.1"/>
    </source>
</evidence>
<dbReference type="Proteomes" id="UP001054837">
    <property type="component" value="Unassembled WGS sequence"/>
</dbReference>
<gene>
    <name evidence="2" type="ORF">CDAR_533251</name>
</gene>
<keyword evidence="3" id="KW-1185">Reference proteome</keyword>
<reference evidence="2 3" key="1">
    <citation type="submission" date="2021-06" db="EMBL/GenBank/DDBJ databases">
        <title>Caerostris darwini draft genome.</title>
        <authorList>
            <person name="Kono N."/>
            <person name="Arakawa K."/>
        </authorList>
    </citation>
    <scope>NUCLEOTIDE SEQUENCE [LARGE SCALE GENOMIC DNA]</scope>
</reference>
<organism evidence="2 3">
    <name type="scientific">Caerostris darwini</name>
    <dbReference type="NCBI Taxonomy" id="1538125"/>
    <lineage>
        <taxon>Eukaryota</taxon>
        <taxon>Metazoa</taxon>
        <taxon>Ecdysozoa</taxon>
        <taxon>Arthropoda</taxon>
        <taxon>Chelicerata</taxon>
        <taxon>Arachnida</taxon>
        <taxon>Araneae</taxon>
        <taxon>Araneomorphae</taxon>
        <taxon>Entelegynae</taxon>
        <taxon>Araneoidea</taxon>
        <taxon>Araneidae</taxon>
        <taxon>Caerostris</taxon>
    </lineage>
</organism>